<evidence type="ECO:0000256" key="1">
    <source>
        <dbReference type="ARBA" id="ARBA00022737"/>
    </source>
</evidence>
<sequence>MKYTLKTFVSALAFVSVMSMTTSQASAQDLGFNIPDEDTVEAQKDARDNKAASQSIGRAIMDAFDLYEEEKIKEAILVLEDQDPSDGYDSAYLGRFLGNLYAADERLSDALRVLKDSVDQDVLGWSDQAAALKLVGQISLQEENYEQSLEYLKKWVQFTGERDPQVFLYMANAHYQMKNFEEIIPFAEASLQAAEKPEKNVYTLMMASYYERKMYPQAIDVLEEGLNKLPAVTTWWAQLAQFYMLEENLAKSLQTMEIAYMAGYLDTESQYKMLVQLYDNEGVPYKAATTMEKHVEAGDIEGTAKNYASMANSFHRAKSLDKAVSWYQRAAEAASDDDNKGEYYRKQGNLMLLNEQYIAATDPLKKALDYLERSEEGRVYMSLAEAYFYGGDYRQAMRYVDEAATFDGQRRSARSWKGYIKSTAERKGIDLD</sequence>
<protein>
    <submittedName>
        <fullName evidence="5">Uncharacterized protein</fullName>
    </submittedName>
</protein>
<evidence type="ECO:0000313" key="5">
    <source>
        <dbReference type="EMBL" id="RUO73483.1"/>
    </source>
</evidence>
<organism evidence="5 6">
    <name type="scientific">Idiomarina ramblicola</name>
    <dbReference type="NCBI Taxonomy" id="263724"/>
    <lineage>
        <taxon>Bacteria</taxon>
        <taxon>Pseudomonadati</taxon>
        <taxon>Pseudomonadota</taxon>
        <taxon>Gammaproteobacteria</taxon>
        <taxon>Alteromonadales</taxon>
        <taxon>Idiomarinaceae</taxon>
        <taxon>Idiomarina</taxon>
    </lineage>
</organism>
<keyword evidence="1" id="KW-0677">Repeat</keyword>
<evidence type="ECO:0000256" key="3">
    <source>
        <dbReference type="PROSITE-ProRule" id="PRU00339"/>
    </source>
</evidence>
<dbReference type="InterPro" id="IPR011990">
    <property type="entry name" value="TPR-like_helical_dom_sf"/>
</dbReference>
<feature type="signal peptide" evidence="4">
    <location>
        <begin position="1"/>
        <end position="27"/>
    </location>
</feature>
<keyword evidence="2 3" id="KW-0802">TPR repeat</keyword>
<proteinExistence type="predicted"/>
<dbReference type="SMART" id="SM00028">
    <property type="entry name" value="TPR"/>
    <property type="match status" value="6"/>
</dbReference>
<dbReference type="PROSITE" id="PS50005">
    <property type="entry name" value="TPR"/>
    <property type="match status" value="1"/>
</dbReference>
<dbReference type="EMBL" id="PIQC01000001">
    <property type="protein sequence ID" value="RUO73483.1"/>
    <property type="molecule type" value="Genomic_DNA"/>
</dbReference>
<comment type="caution">
    <text evidence="5">The sequence shown here is derived from an EMBL/GenBank/DDBJ whole genome shotgun (WGS) entry which is preliminary data.</text>
</comment>
<gene>
    <name evidence="5" type="ORF">CWI78_03365</name>
</gene>
<dbReference type="InterPro" id="IPR019734">
    <property type="entry name" value="TPR_rpt"/>
</dbReference>
<evidence type="ECO:0000313" key="6">
    <source>
        <dbReference type="Proteomes" id="UP000288058"/>
    </source>
</evidence>
<evidence type="ECO:0000256" key="4">
    <source>
        <dbReference type="SAM" id="SignalP"/>
    </source>
</evidence>
<dbReference type="Pfam" id="PF13432">
    <property type="entry name" value="TPR_16"/>
    <property type="match status" value="1"/>
</dbReference>
<reference evidence="6" key="1">
    <citation type="journal article" date="2018" name="Front. Microbiol.">
        <title>Genome-Based Analysis Reveals the Taxonomy and Diversity of the Family Idiomarinaceae.</title>
        <authorList>
            <person name="Liu Y."/>
            <person name="Lai Q."/>
            <person name="Shao Z."/>
        </authorList>
    </citation>
    <scope>NUCLEOTIDE SEQUENCE [LARGE SCALE GENOMIC DNA]</scope>
    <source>
        <strain evidence="6">R22</strain>
    </source>
</reference>
<feature type="chain" id="PRO_5019064218" evidence="4">
    <location>
        <begin position="28"/>
        <end position="432"/>
    </location>
</feature>
<keyword evidence="4" id="KW-0732">Signal</keyword>
<dbReference type="OrthoDB" id="5592888at2"/>
<dbReference type="PANTHER" id="PTHR45586:SF1">
    <property type="entry name" value="LIPOPOLYSACCHARIDE ASSEMBLY PROTEIN B"/>
    <property type="match status" value="1"/>
</dbReference>
<evidence type="ECO:0000256" key="2">
    <source>
        <dbReference type="ARBA" id="ARBA00022803"/>
    </source>
</evidence>
<dbReference type="RefSeq" id="WP_126780229.1">
    <property type="nucleotide sequence ID" value="NZ_PIQC01000001.1"/>
</dbReference>
<feature type="repeat" description="TPR" evidence="3">
    <location>
        <begin position="377"/>
        <end position="410"/>
    </location>
</feature>
<dbReference type="PANTHER" id="PTHR45586">
    <property type="entry name" value="TPR REPEAT-CONTAINING PROTEIN PA4667"/>
    <property type="match status" value="1"/>
</dbReference>
<dbReference type="Proteomes" id="UP000288058">
    <property type="component" value="Unassembled WGS sequence"/>
</dbReference>
<dbReference type="InterPro" id="IPR051012">
    <property type="entry name" value="CellSynth/LPSAsmb/PSIAsmb"/>
</dbReference>
<dbReference type="Gene3D" id="1.25.40.10">
    <property type="entry name" value="Tetratricopeptide repeat domain"/>
    <property type="match status" value="2"/>
</dbReference>
<name>A0A432Z6M1_9GAMM</name>
<accession>A0A432Z6M1</accession>
<dbReference type="AlphaFoldDB" id="A0A432Z6M1"/>
<dbReference type="SUPFAM" id="SSF48452">
    <property type="entry name" value="TPR-like"/>
    <property type="match status" value="2"/>
</dbReference>
<keyword evidence="6" id="KW-1185">Reference proteome</keyword>